<gene>
    <name evidence="2" type="ORF">CMUS01_04825</name>
</gene>
<evidence type="ECO:0000313" key="2">
    <source>
        <dbReference type="EMBL" id="KAF6837994.1"/>
    </source>
</evidence>
<name>A0A8H6NLP1_9PEZI</name>
<protein>
    <submittedName>
        <fullName evidence="2">Uncharacterized protein</fullName>
    </submittedName>
</protein>
<proteinExistence type="predicted"/>
<comment type="caution">
    <text evidence="2">The sequence shown here is derived from an EMBL/GenBank/DDBJ whole genome shotgun (WGS) entry which is preliminary data.</text>
</comment>
<keyword evidence="3" id="KW-1185">Reference proteome</keyword>
<organism evidence="2 3">
    <name type="scientific">Colletotrichum musicola</name>
    <dbReference type="NCBI Taxonomy" id="2175873"/>
    <lineage>
        <taxon>Eukaryota</taxon>
        <taxon>Fungi</taxon>
        <taxon>Dikarya</taxon>
        <taxon>Ascomycota</taxon>
        <taxon>Pezizomycotina</taxon>
        <taxon>Sordariomycetes</taxon>
        <taxon>Hypocreomycetidae</taxon>
        <taxon>Glomerellales</taxon>
        <taxon>Glomerellaceae</taxon>
        <taxon>Colletotrichum</taxon>
        <taxon>Colletotrichum orchidearum species complex</taxon>
    </lineage>
</organism>
<evidence type="ECO:0000313" key="3">
    <source>
        <dbReference type="Proteomes" id="UP000639643"/>
    </source>
</evidence>
<dbReference type="AlphaFoldDB" id="A0A8H6NLP1"/>
<sequence>MLREERQTHDWANLLVLTQRVALNSGRGGSTKGETRAPLQTEGSASQDVRLHLRLYIMADMYHITGLKWFARGMFLRANAEFREDIDLLIVDHASKPWVLKRIKSLVQGNPDFGK</sequence>
<accession>A0A8H6NLP1</accession>
<reference evidence="2" key="1">
    <citation type="journal article" date="2020" name="Phytopathology">
        <title>Genome Sequence Resources of Colletotrichum truncatum, C. plurivorum, C. musicola, and C. sojae: Four Species Pathogenic to Soybean (Glycine max).</title>
        <authorList>
            <person name="Rogerio F."/>
            <person name="Boufleur T.R."/>
            <person name="Ciampi-Guillardi M."/>
            <person name="Sukno S.A."/>
            <person name="Thon M.R."/>
            <person name="Massola Junior N.S."/>
            <person name="Baroncelli R."/>
        </authorList>
    </citation>
    <scope>NUCLEOTIDE SEQUENCE</scope>
    <source>
        <strain evidence="2">LFN0074</strain>
    </source>
</reference>
<dbReference type="EMBL" id="WIGM01000135">
    <property type="protein sequence ID" value="KAF6837994.1"/>
    <property type="molecule type" value="Genomic_DNA"/>
</dbReference>
<dbReference type="Proteomes" id="UP000639643">
    <property type="component" value="Unassembled WGS sequence"/>
</dbReference>
<evidence type="ECO:0000256" key="1">
    <source>
        <dbReference type="SAM" id="MobiDB-lite"/>
    </source>
</evidence>
<feature type="region of interest" description="Disordered" evidence="1">
    <location>
        <begin position="25"/>
        <end position="45"/>
    </location>
</feature>